<evidence type="ECO:0000313" key="2">
    <source>
        <dbReference type="Proteomes" id="UP001596504"/>
    </source>
</evidence>
<reference evidence="2" key="1">
    <citation type="journal article" date="2019" name="Int. J. Syst. Evol. Microbiol.">
        <title>The Global Catalogue of Microorganisms (GCM) 10K type strain sequencing project: providing services to taxonomists for standard genome sequencing and annotation.</title>
        <authorList>
            <consortium name="The Broad Institute Genomics Platform"/>
            <consortium name="The Broad Institute Genome Sequencing Center for Infectious Disease"/>
            <person name="Wu L."/>
            <person name="Ma J."/>
        </authorList>
    </citation>
    <scope>NUCLEOTIDE SEQUENCE [LARGE SCALE GENOMIC DNA]</scope>
    <source>
        <strain evidence="2">WLHS5</strain>
    </source>
</reference>
<dbReference type="EMBL" id="JBHTCJ010000012">
    <property type="protein sequence ID" value="MFC7343839.1"/>
    <property type="molecule type" value="Genomic_DNA"/>
</dbReference>
<dbReference type="Pfam" id="PF06325">
    <property type="entry name" value="PrmA"/>
    <property type="match status" value="1"/>
</dbReference>
<dbReference type="GO" id="GO:0005840">
    <property type="term" value="C:ribosome"/>
    <property type="evidence" value="ECO:0007669"/>
    <property type="project" value="UniProtKB-KW"/>
</dbReference>
<keyword evidence="1" id="KW-0489">Methyltransferase</keyword>
<name>A0ABW2LPX2_9PSEU</name>
<comment type="caution">
    <text evidence="1">The sequence shown here is derived from an EMBL/GenBank/DDBJ whole genome shotgun (WGS) entry which is preliminary data.</text>
</comment>
<gene>
    <name evidence="1" type="ORF">ACFQRI_20730</name>
</gene>
<keyword evidence="1" id="KW-0808">Transferase</keyword>
<evidence type="ECO:0000313" key="1">
    <source>
        <dbReference type="EMBL" id="MFC7343839.1"/>
    </source>
</evidence>
<dbReference type="SUPFAM" id="SSF53335">
    <property type="entry name" value="S-adenosyl-L-methionine-dependent methyltransferases"/>
    <property type="match status" value="1"/>
</dbReference>
<dbReference type="Proteomes" id="UP001596504">
    <property type="component" value="Unassembled WGS sequence"/>
</dbReference>
<dbReference type="RefSeq" id="WP_380671139.1">
    <property type="nucleotide sequence ID" value="NZ_JBHTCJ010000012.1"/>
</dbReference>
<dbReference type="Gene3D" id="3.40.50.150">
    <property type="entry name" value="Vaccinia Virus protein VP39"/>
    <property type="match status" value="1"/>
</dbReference>
<sequence length="211" mass="22097">MRTIDDWTALGAELRTSPGVHRPSAFSALLATAATDCRDQVVLDAGCGAGLVTIAALRSGAERVIAQDHDPAALADTRRNVLGILGAEAADRLDLREADWSEPGQPRADLLAVNPPQRPSALLGDVPAAELHLHDSGGSDGLDGLRTVLAHANADRVRSTAAAILGAGRLRAAGCSVPQRVAAVELDFSPAWRSLLPALRASAEVWEFHRC</sequence>
<keyword evidence="1" id="KW-0689">Ribosomal protein</keyword>
<dbReference type="GO" id="GO:0032259">
    <property type="term" value="P:methylation"/>
    <property type="evidence" value="ECO:0007669"/>
    <property type="project" value="UniProtKB-KW"/>
</dbReference>
<organism evidence="1 2">
    <name type="scientific">Saccharopolyspora griseoalba</name>
    <dbReference type="NCBI Taxonomy" id="1431848"/>
    <lineage>
        <taxon>Bacteria</taxon>
        <taxon>Bacillati</taxon>
        <taxon>Actinomycetota</taxon>
        <taxon>Actinomycetes</taxon>
        <taxon>Pseudonocardiales</taxon>
        <taxon>Pseudonocardiaceae</taxon>
        <taxon>Saccharopolyspora</taxon>
    </lineage>
</organism>
<accession>A0ABW2LPX2</accession>
<keyword evidence="2" id="KW-1185">Reference proteome</keyword>
<dbReference type="CDD" id="cd02440">
    <property type="entry name" value="AdoMet_MTases"/>
    <property type="match status" value="1"/>
</dbReference>
<protein>
    <submittedName>
        <fullName evidence="1">50S ribosomal protein L11 methyltransferase</fullName>
    </submittedName>
</protein>
<dbReference type="GO" id="GO:0008168">
    <property type="term" value="F:methyltransferase activity"/>
    <property type="evidence" value="ECO:0007669"/>
    <property type="project" value="UniProtKB-KW"/>
</dbReference>
<dbReference type="InterPro" id="IPR029063">
    <property type="entry name" value="SAM-dependent_MTases_sf"/>
</dbReference>
<keyword evidence="1" id="KW-0687">Ribonucleoprotein</keyword>
<proteinExistence type="predicted"/>